<dbReference type="Gramene" id="PNT66298">
    <property type="protein sequence ID" value="PNT66298"/>
    <property type="gene ID" value="BRADI_3g09755v3"/>
</dbReference>
<evidence type="ECO:0000313" key="3">
    <source>
        <dbReference type="EnsemblPlants" id="PNT66298"/>
    </source>
</evidence>
<organism evidence="2">
    <name type="scientific">Brachypodium distachyon</name>
    <name type="common">Purple false brome</name>
    <name type="synonym">Trachynia distachya</name>
    <dbReference type="NCBI Taxonomy" id="15368"/>
    <lineage>
        <taxon>Eukaryota</taxon>
        <taxon>Viridiplantae</taxon>
        <taxon>Streptophyta</taxon>
        <taxon>Embryophyta</taxon>
        <taxon>Tracheophyta</taxon>
        <taxon>Spermatophyta</taxon>
        <taxon>Magnoliopsida</taxon>
        <taxon>Liliopsida</taxon>
        <taxon>Poales</taxon>
        <taxon>Poaceae</taxon>
        <taxon>BOP clade</taxon>
        <taxon>Pooideae</taxon>
        <taxon>Stipodae</taxon>
        <taxon>Brachypodieae</taxon>
        <taxon>Brachypodium</taxon>
    </lineage>
</organism>
<feature type="compositionally biased region" description="Basic and acidic residues" evidence="1">
    <location>
        <begin position="1"/>
        <end position="17"/>
    </location>
</feature>
<dbReference type="Proteomes" id="UP000008810">
    <property type="component" value="Chromosome 3"/>
</dbReference>
<reference evidence="2" key="2">
    <citation type="submission" date="2017-06" db="EMBL/GenBank/DDBJ databases">
        <title>WGS assembly of Brachypodium distachyon.</title>
        <authorList>
            <consortium name="The International Brachypodium Initiative"/>
            <person name="Lucas S."/>
            <person name="Harmon-Smith M."/>
            <person name="Lail K."/>
            <person name="Tice H."/>
            <person name="Grimwood J."/>
            <person name="Bruce D."/>
            <person name="Barry K."/>
            <person name="Shu S."/>
            <person name="Lindquist E."/>
            <person name="Wang M."/>
            <person name="Pitluck S."/>
            <person name="Vogel J.P."/>
            <person name="Garvin D.F."/>
            <person name="Mockler T.C."/>
            <person name="Schmutz J."/>
            <person name="Rokhsar D."/>
            <person name="Bevan M.W."/>
        </authorList>
    </citation>
    <scope>NUCLEOTIDE SEQUENCE</scope>
    <source>
        <strain evidence="2">Bd21</strain>
    </source>
</reference>
<keyword evidence="4" id="KW-1185">Reference proteome</keyword>
<proteinExistence type="predicted"/>
<feature type="region of interest" description="Disordered" evidence="1">
    <location>
        <begin position="1"/>
        <end position="30"/>
    </location>
</feature>
<dbReference type="InParanoid" id="A0A2K2CW91"/>
<dbReference type="EMBL" id="CM000882">
    <property type="protein sequence ID" value="PNT66298.1"/>
    <property type="molecule type" value="Genomic_DNA"/>
</dbReference>
<gene>
    <name evidence="2" type="ORF">BRADI_3g09755v3</name>
</gene>
<name>A0A2K2CW91_BRADI</name>
<protein>
    <submittedName>
        <fullName evidence="2 3">Uncharacterized protein</fullName>
    </submittedName>
</protein>
<dbReference type="AlphaFoldDB" id="A0A2K2CW91"/>
<sequence>MGERREKGRRQMEEKSSLQRRRGQTGHGHGSSLFCGTSALSRLIFACVVGWTGRPCRLGDWGLVHLAGHSTQAASRWVLGQDALICLRVVQEKLLYLRFSLSTISRRLSNSLVRSDTFLLDYQWFSAVRLEQKTL</sequence>
<dbReference type="EnsemblPlants" id="PNT66298">
    <property type="protein sequence ID" value="PNT66298"/>
    <property type="gene ID" value="BRADI_3g09755v3"/>
</dbReference>
<reference evidence="3" key="3">
    <citation type="submission" date="2018-08" db="UniProtKB">
        <authorList>
            <consortium name="EnsemblPlants"/>
        </authorList>
    </citation>
    <scope>IDENTIFICATION</scope>
    <source>
        <strain evidence="3">cv. Bd21</strain>
    </source>
</reference>
<evidence type="ECO:0000313" key="2">
    <source>
        <dbReference type="EMBL" id="PNT66298.1"/>
    </source>
</evidence>
<accession>A0A2K2CW91</accession>
<reference evidence="2 3" key="1">
    <citation type="journal article" date="2010" name="Nature">
        <title>Genome sequencing and analysis of the model grass Brachypodium distachyon.</title>
        <authorList>
            <consortium name="International Brachypodium Initiative"/>
        </authorList>
    </citation>
    <scope>NUCLEOTIDE SEQUENCE [LARGE SCALE GENOMIC DNA]</scope>
    <source>
        <strain evidence="2 3">Bd21</strain>
    </source>
</reference>
<evidence type="ECO:0000313" key="4">
    <source>
        <dbReference type="Proteomes" id="UP000008810"/>
    </source>
</evidence>
<evidence type="ECO:0000256" key="1">
    <source>
        <dbReference type="SAM" id="MobiDB-lite"/>
    </source>
</evidence>